<evidence type="ECO:0000313" key="1">
    <source>
        <dbReference type="EMBL" id="RKR83505.1"/>
    </source>
</evidence>
<dbReference type="EMBL" id="RBKU01000001">
    <property type="protein sequence ID" value="RKR83505.1"/>
    <property type="molecule type" value="Genomic_DNA"/>
</dbReference>
<name>A0A495J3E0_9SPHI</name>
<sequence>MEISIYIDLLNGLEFDKLEQKLMEMPFNVMEDIINRLAYDSVKEESNLLVYTFLYYLLCKHETSELHFLISKLMGVTLNHIRNAESIGLYHGLQASRLDPDNIDILEYLLYYNQIPEKPLSDKIAISFAKQIIDKRPQSVAAKMRIGLF</sequence>
<dbReference type="RefSeq" id="WP_121198994.1">
    <property type="nucleotide sequence ID" value="NZ_RBKU01000001.1"/>
</dbReference>
<keyword evidence="2" id="KW-1185">Reference proteome</keyword>
<dbReference type="AlphaFoldDB" id="A0A495J3E0"/>
<reference evidence="1 2" key="1">
    <citation type="submission" date="2018-10" db="EMBL/GenBank/DDBJ databases">
        <title>Genomic Encyclopedia of Archaeal and Bacterial Type Strains, Phase II (KMG-II): from individual species to whole genera.</title>
        <authorList>
            <person name="Goeker M."/>
        </authorList>
    </citation>
    <scope>NUCLEOTIDE SEQUENCE [LARGE SCALE GENOMIC DNA]</scope>
    <source>
        <strain evidence="1 2">DSM 18602</strain>
    </source>
</reference>
<protein>
    <submittedName>
        <fullName evidence="1">Uncharacterized protein</fullName>
    </submittedName>
</protein>
<dbReference type="OrthoDB" id="706619at2"/>
<accession>A0A495J3E0</accession>
<evidence type="ECO:0000313" key="2">
    <source>
        <dbReference type="Proteomes" id="UP000268007"/>
    </source>
</evidence>
<organism evidence="1 2">
    <name type="scientific">Mucilaginibacter gracilis</name>
    <dbReference type="NCBI Taxonomy" id="423350"/>
    <lineage>
        <taxon>Bacteria</taxon>
        <taxon>Pseudomonadati</taxon>
        <taxon>Bacteroidota</taxon>
        <taxon>Sphingobacteriia</taxon>
        <taxon>Sphingobacteriales</taxon>
        <taxon>Sphingobacteriaceae</taxon>
        <taxon>Mucilaginibacter</taxon>
    </lineage>
</organism>
<gene>
    <name evidence="1" type="ORF">BDD43_3715</name>
</gene>
<comment type="caution">
    <text evidence="1">The sequence shown here is derived from an EMBL/GenBank/DDBJ whole genome shotgun (WGS) entry which is preliminary data.</text>
</comment>
<proteinExistence type="predicted"/>
<dbReference type="Proteomes" id="UP000268007">
    <property type="component" value="Unassembled WGS sequence"/>
</dbReference>